<dbReference type="PROSITE" id="PS51257">
    <property type="entry name" value="PROKAR_LIPOPROTEIN"/>
    <property type="match status" value="1"/>
</dbReference>
<dbReference type="AlphaFoldDB" id="A0A859FDM0"/>
<dbReference type="RefSeq" id="WP_176008367.1">
    <property type="nucleotide sequence ID" value="NZ_CP041372.2"/>
</dbReference>
<proteinExistence type="predicted"/>
<accession>A0A859FDM0</accession>
<protein>
    <submittedName>
        <fullName evidence="1">Uncharacterized protein</fullName>
    </submittedName>
</protein>
<reference evidence="2" key="1">
    <citation type="submission" date="2019-07" db="EMBL/GenBank/DDBJ databases">
        <title>Bacillus alkalisoli sp. nov. isolated from saline soil.</title>
        <authorList>
            <person name="Sun J.-Q."/>
            <person name="Xu L."/>
        </authorList>
    </citation>
    <scope>NUCLEOTIDE SEQUENCE [LARGE SCALE GENOMIC DNA]</scope>
    <source>
        <strain evidence="2">M4U3P1</strain>
    </source>
</reference>
<evidence type="ECO:0000313" key="2">
    <source>
        <dbReference type="Proteomes" id="UP000318138"/>
    </source>
</evidence>
<dbReference type="EMBL" id="CP041372">
    <property type="protein sequence ID" value="QKS70326.1"/>
    <property type="molecule type" value="Genomic_DNA"/>
</dbReference>
<gene>
    <name evidence="1" type="ORF">FLK61_26585</name>
</gene>
<organism evidence="1 2">
    <name type="scientific">Paenalkalicoccus suaedae</name>
    <dbReference type="NCBI Taxonomy" id="2592382"/>
    <lineage>
        <taxon>Bacteria</taxon>
        <taxon>Bacillati</taxon>
        <taxon>Bacillota</taxon>
        <taxon>Bacilli</taxon>
        <taxon>Bacillales</taxon>
        <taxon>Bacillaceae</taxon>
        <taxon>Paenalkalicoccus</taxon>
    </lineage>
</organism>
<sequence>MKKRVATFFIGATMLLSACGESGMELSGGSSIIGESDLRFGDNTISDQDTIERYLGIVDRDNETLEDDEYARRIADHIIFVNDHDDASFFNGVSIFANDDTMVYRPFASMGPFYSINEEDVDFILNIMAELQGTNSN</sequence>
<dbReference type="KEGG" id="psua:FLK61_26585"/>
<dbReference type="Proteomes" id="UP000318138">
    <property type="component" value="Chromosome"/>
</dbReference>
<keyword evidence="2" id="KW-1185">Reference proteome</keyword>
<evidence type="ECO:0000313" key="1">
    <source>
        <dbReference type="EMBL" id="QKS70326.1"/>
    </source>
</evidence>
<name>A0A859FDM0_9BACI</name>